<dbReference type="GO" id="GO:0005737">
    <property type="term" value="C:cytoplasm"/>
    <property type="evidence" value="ECO:0007669"/>
    <property type="project" value="TreeGrafter"/>
</dbReference>
<dbReference type="VEuPathDB" id="AmoebaDB:ACA1_223040"/>
<dbReference type="SMART" id="SM00220">
    <property type="entry name" value="S_TKc"/>
    <property type="match status" value="1"/>
</dbReference>
<dbReference type="GeneID" id="14916765"/>
<dbReference type="InterPro" id="IPR011009">
    <property type="entry name" value="Kinase-like_dom_sf"/>
</dbReference>
<dbReference type="PROSITE" id="PS50011">
    <property type="entry name" value="PROTEIN_KINASE_DOM"/>
    <property type="match status" value="1"/>
</dbReference>
<keyword evidence="4" id="KW-0547">Nucleotide-binding</keyword>
<evidence type="ECO:0000256" key="8">
    <source>
        <dbReference type="ARBA" id="ARBA00048679"/>
    </source>
</evidence>
<feature type="region of interest" description="Disordered" evidence="9">
    <location>
        <begin position="137"/>
        <end position="209"/>
    </location>
</feature>
<dbReference type="InterPro" id="IPR050629">
    <property type="entry name" value="STE20/SPS1-PAK"/>
</dbReference>
<dbReference type="KEGG" id="acan:ACA1_223040"/>
<dbReference type="CDD" id="cd05122">
    <property type="entry name" value="PKc_STE"/>
    <property type="match status" value="1"/>
</dbReference>
<keyword evidence="3" id="KW-0808">Transferase</keyword>
<keyword evidence="5 11" id="KW-0418">Kinase</keyword>
<dbReference type="RefSeq" id="XP_004338031.1">
    <property type="nucleotide sequence ID" value="XM_004337983.1"/>
</dbReference>
<evidence type="ECO:0000313" key="11">
    <source>
        <dbReference type="EMBL" id="ELR16018.1"/>
    </source>
</evidence>
<feature type="compositionally biased region" description="Acidic residues" evidence="9">
    <location>
        <begin position="364"/>
        <end position="384"/>
    </location>
</feature>
<feature type="region of interest" description="Disordered" evidence="9">
    <location>
        <begin position="257"/>
        <end position="281"/>
    </location>
</feature>
<comment type="catalytic activity">
    <reaction evidence="7">
        <text>L-threonyl-[protein] + ATP = O-phospho-L-threonyl-[protein] + ADP + H(+)</text>
        <dbReference type="Rhea" id="RHEA:46608"/>
        <dbReference type="Rhea" id="RHEA-COMP:11060"/>
        <dbReference type="Rhea" id="RHEA-COMP:11605"/>
        <dbReference type="ChEBI" id="CHEBI:15378"/>
        <dbReference type="ChEBI" id="CHEBI:30013"/>
        <dbReference type="ChEBI" id="CHEBI:30616"/>
        <dbReference type="ChEBI" id="CHEBI:61977"/>
        <dbReference type="ChEBI" id="CHEBI:456216"/>
        <dbReference type="EC" id="2.7.11.1"/>
    </reaction>
</comment>
<evidence type="ECO:0000256" key="9">
    <source>
        <dbReference type="SAM" id="MobiDB-lite"/>
    </source>
</evidence>
<evidence type="ECO:0000256" key="6">
    <source>
        <dbReference type="ARBA" id="ARBA00022840"/>
    </source>
</evidence>
<evidence type="ECO:0000313" key="12">
    <source>
        <dbReference type="Proteomes" id="UP000011083"/>
    </source>
</evidence>
<comment type="similarity">
    <text evidence="1">Belongs to the protein kinase superfamily. STE Ser/Thr protein kinase family. STE20 subfamily.</text>
</comment>
<proteinExistence type="inferred from homology"/>
<dbReference type="PANTHER" id="PTHR48012:SF10">
    <property type="entry name" value="FI20177P1"/>
    <property type="match status" value="1"/>
</dbReference>
<sequence>MKSTRHDASVKWKWASSMLALASMEAATEGSSEFEEASLASKRKQFQQANDKFAEAARMVGWGGVQREWGVCLMRWALWEIRVLQNKERLTLMKEQDKERERIRSLSFAYGTEGWDPHRREADFVTISLGESSAGLQQKREALAHRPHRAATTGDDTNNPTAGAGADVGLDGGAVASPSRVRSRTSAGVREEFDREPATPPKPQGGFLSSLLRRGSSVISSSLSSLAMAPTLPPPADIFEPYPPATTRHEVEELARRHEDRVLSTRGLRGGNRPPAGGAAVEETAYRERDFTKESEEMQIASTIESLFEQAYEKFSLGEKLYTEEMNRLSLLQEIEVKSGSSGEESGAYDYRRVPTDTAARSDDDNDDSAGYDDDHDVDVDGEQNQEGKERDEEPNEEEEETGEGEEVPGEAEALDNPAIQEEAAQTYEGSRERNANMEKFYCLLLAKWEHDDLLLEASADLTEQSPADLDAYEEDMRHAFSLYQTACHLFFRAYRCVNRSTEIAPEDEKRLMIQCITKWARSVDGMLTLKEVQPGVSGDHATEEGEGGFHEMVDLFLAAYSSRMMQYGMGEFTLGPLIAIALSKDPHAAQAGKQMKLSMIEEIRKGEEQTQREGILKELKKLPPDIVAEIQRNQLSQQEIVENYDIFRNALWFRTRIMLASPLASTISASVPPFGPSASFLPAFSARYKRVRLDSCRARRKQRMKRRREPPASAAAAEVEVKLLAENPKNRYTHWEVIGQGAFGEVFTAKSVTHPDERELRRGKAEIALMAKCRHPNIVSLVDAFHWNNTIWVAMEYCDGGTLRQFRQKADIDEPEIAYICREILKGLQYLHSRGQMHRDLKGENVLLNLSGEVKIADLGLAADAKTAAAAGIAGTPGFIAPEMIKRTGYDTKLDIWSFGCLVMEMVEGSAPYRELLPIKRLMRTAISGAPGLKDPEQYSKAFRHFLSCCLQTDPKLRYSAAQLLHHSFLEQAIGKERIVGLFSYIFVGETLELTGLM</sequence>
<dbReference type="Pfam" id="PF00069">
    <property type="entry name" value="Pkinase"/>
    <property type="match status" value="1"/>
</dbReference>
<feature type="compositionally biased region" description="Low complexity" evidence="9">
    <location>
        <begin position="162"/>
        <end position="176"/>
    </location>
</feature>
<protein>
    <submittedName>
        <fullName evidence="11">Protein kinase domain containing protein</fullName>
    </submittedName>
</protein>
<dbReference type="STRING" id="1257118.L8GTT7"/>
<dbReference type="GO" id="GO:0005524">
    <property type="term" value="F:ATP binding"/>
    <property type="evidence" value="ECO:0007669"/>
    <property type="project" value="UniProtKB-KW"/>
</dbReference>
<dbReference type="PANTHER" id="PTHR48012">
    <property type="entry name" value="STERILE20-LIKE KINASE, ISOFORM B-RELATED"/>
    <property type="match status" value="1"/>
</dbReference>
<evidence type="ECO:0000256" key="3">
    <source>
        <dbReference type="ARBA" id="ARBA00022679"/>
    </source>
</evidence>
<feature type="compositionally biased region" description="Basic and acidic residues" evidence="9">
    <location>
        <begin position="350"/>
        <end position="363"/>
    </location>
</feature>
<dbReference type="GO" id="GO:0004674">
    <property type="term" value="F:protein serine/threonine kinase activity"/>
    <property type="evidence" value="ECO:0007669"/>
    <property type="project" value="UniProtKB-KW"/>
</dbReference>
<dbReference type="Gene3D" id="1.10.510.10">
    <property type="entry name" value="Transferase(Phosphotransferase) domain 1"/>
    <property type="match status" value="1"/>
</dbReference>
<evidence type="ECO:0000256" key="1">
    <source>
        <dbReference type="ARBA" id="ARBA00008874"/>
    </source>
</evidence>
<evidence type="ECO:0000256" key="2">
    <source>
        <dbReference type="ARBA" id="ARBA00022527"/>
    </source>
</evidence>
<name>L8GTT7_ACACF</name>
<keyword evidence="6" id="KW-0067">ATP-binding</keyword>
<organism evidence="11 12">
    <name type="scientific">Acanthamoeba castellanii (strain ATCC 30010 / Neff)</name>
    <dbReference type="NCBI Taxonomy" id="1257118"/>
    <lineage>
        <taxon>Eukaryota</taxon>
        <taxon>Amoebozoa</taxon>
        <taxon>Discosea</taxon>
        <taxon>Longamoebia</taxon>
        <taxon>Centramoebida</taxon>
        <taxon>Acanthamoebidae</taxon>
        <taxon>Acanthamoeba</taxon>
    </lineage>
</organism>
<feature type="domain" description="Protein kinase" evidence="10">
    <location>
        <begin position="733"/>
        <end position="971"/>
    </location>
</feature>
<evidence type="ECO:0000259" key="10">
    <source>
        <dbReference type="PROSITE" id="PS50011"/>
    </source>
</evidence>
<dbReference type="Proteomes" id="UP000011083">
    <property type="component" value="Unassembled WGS sequence"/>
</dbReference>
<keyword evidence="2" id="KW-0723">Serine/threonine-protein kinase</keyword>
<feature type="region of interest" description="Disordered" evidence="9">
    <location>
        <begin position="338"/>
        <end position="419"/>
    </location>
</feature>
<feature type="compositionally biased region" description="Acidic residues" evidence="9">
    <location>
        <begin position="393"/>
        <end position="414"/>
    </location>
</feature>
<dbReference type="AlphaFoldDB" id="L8GTT7"/>
<dbReference type="SUPFAM" id="SSF56112">
    <property type="entry name" value="Protein kinase-like (PK-like)"/>
    <property type="match status" value="1"/>
</dbReference>
<evidence type="ECO:0000256" key="7">
    <source>
        <dbReference type="ARBA" id="ARBA00047899"/>
    </source>
</evidence>
<evidence type="ECO:0000256" key="4">
    <source>
        <dbReference type="ARBA" id="ARBA00022741"/>
    </source>
</evidence>
<gene>
    <name evidence="11" type="ORF">ACA1_223040</name>
</gene>
<reference evidence="11 12" key="1">
    <citation type="journal article" date="2013" name="Genome Biol.">
        <title>Genome of Acanthamoeba castellanii highlights extensive lateral gene transfer and early evolution of tyrosine kinase signaling.</title>
        <authorList>
            <person name="Clarke M."/>
            <person name="Lohan A.J."/>
            <person name="Liu B."/>
            <person name="Lagkouvardos I."/>
            <person name="Roy S."/>
            <person name="Zafar N."/>
            <person name="Bertelli C."/>
            <person name="Schilde C."/>
            <person name="Kianianmomeni A."/>
            <person name="Burglin T.R."/>
            <person name="Frech C."/>
            <person name="Turcotte B."/>
            <person name="Kopec K.O."/>
            <person name="Synnott J.M."/>
            <person name="Choo C."/>
            <person name="Paponov I."/>
            <person name="Finkler A."/>
            <person name="Soon Heng Tan C."/>
            <person name="Hutchins A.P."/>
            <person name="Weinmeier T."/>
            <person name="Rattei T."/>
            <person name="Chu J.S."/>
            <person name="Gimenez G."/>
            <person name="Irimia M."/>
            <person name="Rigden D.J."/>
            <person name="Fitzpatrick D.A."/>
            <person name="Lorenzo-Morales J."/>
            <person name="Bateman A."/>
            <person name="Chiu C.H."/>
            <person name="Tang P."/>
            <person name="Hegemann P."/>
            <person name="Fromm H."/>
            <person name="Raoult D."/>
            <person name="Greub G."/>
            <person name="Miranda-Saavedra D."/>
            <person name="Chen N."/>
            <person name="Nash P."/>
            <person name="Ginger M.L."/>
            <person name="Horn M."/>
            <person name="Schaap P."/>
            <person name="Caler L."/>
            <person name="Loftus B."/>
        </authorList>
    </citation>
    <scope>NUCLEOTIDE SEQUENCE [LARGE SCALE GENOMIC DNA]</scope>
    <source>
        <strain evidence="11 12">Neff</strain>
    </source>
</reference>
<feature type="compositionally biased region" description="Low complexity" evidence="9">
    <location>
        <begin position="271"/>
        <end position="280"/>
    </location>
</feature>
<comment type="catalytic activity">
    <reaction evidence="8">
        <text>L-seryl-[protein] + ATP = O-phospho-L-seryl-[protein] + ADP + H(+)</text>
        <dbReference type="Rhea" id="RHEA:17989"/>
        <dbReference type="Rhea" id="RHEA-COMP:9863"/>
        <dbReference type="Rhea" id="RHEA-COMP:11604"/>
        <dbReference type="ChEBI" id="CHEBI:15378"/>
        <dbReference type="ChEBI" id="CHEBI:29999"/>
        <dbReference type="ChEBI" id="CHEBI:30616"/>
        <dbReference type="ChEBI" id="CHEBI:83421"/>
        <dbReference type="ChEBI" id="CHEBI:456216"/>
        <dbReference type="EC" id="2.7.11.1"/>
    </reaction>
</comment>
<dbReference type="EMBL" id="KB008010">
    <property type="protein sequence ID" value="ELR16018.1"/>
    <property type="molecule type" value="Genomic_DNA"/>
</dbReference>
<evidence type="ECO:0000256" key="5">
    <source>
        <dbReference type="ARBA" id="ARBA00022777"/>
    </source>
</evidence>
<dbReference type="OrthoDB" id="75710at2759"/>
<dbReference type="InterPro" id="IPR000719">
    <property type="entry name" value="Prot_kinase_dom"/>
</dbReference>
<accession>L8GTT7</accession>
<keyword evidence="12" id="KW-1185">Reference proteome</keyword>